<accession>A0A0P7AAS7</accession>
<dbReference type="Proteomes" id="UP000050424">
    <property type="component" value="Unassembled WGS sequence"/>
</dbReference>
<evidence type="ECO:0000313" key="3">
    <source>
        <dbReference type="Proteomes" id="UP000050424"/>
    </source>
</evidence>
<protein>
    <submittedName>
        <fullName evidence="2">Uncharacterized protein</fullName>
    </submittedName>
</protein>
<organism evidence="2 3">
    <name type="scientific">Neonectria ditissima</name>
    <dbReference type="NCBI Taxonomy" id="78410"/>
    <lineage>
        <taxon>Eukaryota</taxon>
        <taxon>Fungi</taxon>
        <taxon>Dikarya</taxon>
        <taxon>Ascomycota</taxon>
        <taxon>Pezizomycotina</taxon>
        <taxon>Sordariomycetes</taxon>
        <taxon>Hypocreomycetidae</taxon>
        <taxon>Hypocreales</taxon>
        <taxon>Nectriaceae</taxon>
        <taxon>Neonectria</taxon>
    </lineage>
</organism>
<sequence>AEGGDGALGDAAQRRRRGPRGAVVEDVGGAAFQVKVQQAVVHAIVEEVAAHQRRPREARVGRRQLLAPPAHQVLVAVQLQQPARVGARGVAAAEVGRHEALDARERRRLGEPQVLRDVDEREAGDDGVLAGEGGRQPLQRHVVRDGDLRDRVAVRRRRLGRGALGHADGEVARVDEAVEQDGAEVAVAADEADLVEGHGDDCAARECS</sequence>
<feature type="region of interest" description="Disordered" evidence="1">
    <location>
        <begin position="1"/>
        <end position="22"/>
    </location>
</feature>
<comment type="caution">
    <text evidence="2">The sequence shown here is derived from an EMBL/GenBank/DDBJ whole genome shotgun (WGS) entry which is preliminary data.</text>
</comment>
<keyword evidence="3" id="KW-1185">Reference proteome</keyword>
<proteinExistence type="predicted"/>
<dbReference type="AlphaFoldDB" id="A0A0P7AAS7"/>
<evidence type="ECO:0000256" key="1">
    <source>
        <dbReference type="SAM" id="MobiDB-lite"/>
    </source>
</evidence>
<feature type="non-terminal residue" evidence="2">
    <location>
        <position position="1"/>
    </location>
</feature>
<name>A0A0P7AAS7_9HYPO</name>
<gene>
    <name evidence="2" type="ORF">AK830_g12414</name>
</gene>
<dbReference type="EMBL" id="LKCW01000387">
    <property type="protein sequence ID" value="KPM34158.1"/>
    <property type="molecule type" value="Genomic_DNA"/>
</dbReference>
<reference evidence="2 3" key="1">
    <citation type="submission" date="2015-09" db="EMBL/GenBank/DDBJ databases">
        <title>Draft genome of a European isolate of the apple canker pathogen Neonectria ditissima.</title>
        <authorList>
            <person name="Gomez-Cortecero A."/>
            <person name="Harrison R.J."/>
            <person name="Armitage A.D."/>
        </authorList>
    </citation>
    <scope>NUCLEOTIDE SEQUENCE [LARGE SCALE GENOMIC DNA]</scope>
    <source>
        <strain evidence="2 3">R09/05</strain>
    </source>
</reference>
<evidence type="ECO:0000313" key="2">
    <source>
        <dbReference type="EMBL" id="KPM34158.1"/>
    </source>
</evidence>